<dbReference type="RefSeq" id="WP_343957966.1">
    <property type="nucleotide sequence ID" value="NZ_BAAAKZ010000002.1"/>
</dbReference>
<sequence>MAKKRSYLFGVADRDYEVGEVVDEPDFFHIFDVVAPIKEGDTIYYDPCEYLACHVCYPLA</sequence>
<comment type="caution">
    <text evidence="1">The sequence shown here is derived from an EMBL/GenBank/DDBJ whole genome shotgun (WGS) entry which is preliminary data.</text>
</comment>
<dbReference type="Proteomes" id="UP001597181">
    <property type="component" value="Unassembled WGS sequence"/>
</dbReference>
<protein>
    <submittedName>
        <fullName evidence="1">Uncharacterized protein</fullName>
    </submittedName>
</protein>
<proteinExistence type="predicted"/>
<evidence type="ECO:0000313" key="1">
    <source>
        <dbReference type="EMBL" id="MFD1201575.1"/>
    </source>
</evidence>
<accession>A0ABW3TLV5</accession>
<dbReference type="EMBL" id="JBHTLY010000002">
    <property type="protein sequence ID" value="MFD1201575.1"/>
    <property type="molecule type" value="Genomic_DNA"/>
</dbReference>
<evidence type="ECO:0000313" key="2">
    <source>
        <dbReference type="Proteomes" id="UP001597181"/>
    </source>
</evidence>
<reference evidence="2" key="1">
    <citation type="journal article" date="2019" name="Int. J. Syst. Evol. Microbiol.">
        <title>The Global Catalogue of Microorganisms (GCM) 10K type strain sequencing project: providing services to taxonomists for standard genome sequencing and annotation.</title>
        <authorList>
            <consortium name="The Broad Institute Genomics Platform"/>
            <consortium name="The Broad Institute Genome Sequencing Center for Infectious Disease"/>
            <person name="Wu L."/>
            <person name="Ma J."/>
        </authorList>
    </citation>
    <scope>NUCLEOTIDE SEQUENCE [LARGE SCALE GENOMIC DNA]</scope>
    <source>
        <strain evidence="2">CCUG 50213</strain>
    </source>
</reference>
<gene>
    <name evidence="1" type="ORF">ACFQ3U_06685</name>
</gene>
<keyword evidence="2" id="KW-1185">Reference proteome</keyword>
<name>A0ABW3TLV5_9MICO</name>
<organism evidence="1 2">
    <name type="scientific">Leucobacter albus</name>
    <dbReference type="NCBI Taxonomy" id="272210"/>
    <lineage>
        <taxon>Bacteria</taxon>
        <taxon>Bacillati</taxon>
        <taxon>Actinomycetota</taxon>
        <taxon>Actinomycetes</taxon>
        <taxon>Micrococcales</taxon>
        <taxon>Microbacteriaceae</taxon>
        <taxon>Leucobacter</taxon>
    </lineage>
</organism>